<organism evidence="2 5">
    <name type="scientific">Gilliamella apicola</name>
    <dbReference type="NCBI Taxonomy" id="1196095"/>
    <lineage>
        <taxon>Bacteria</taxon>
        <taxon>Pseudomonadati</taxon>
        <taxon>Pseudomonadota</taxon>
        <taxon>Gammaproteobacteria</taxon>
        <taxon>Orbales</taxon>
        <taxon>Orbaceae</taxon>
        <taxon>Gilliamella</taxon>
    </lineage>
</organism>
<evidence type="ECO:0000313" key="5">
    <source>
        <dbReference type="Proteomes" id="UP000194977"/>
    </source>
</evidence>
<comment type="caution">
    <text evidence="2">The sequence shown here is derived from an EMBL/GenBank/DDBJ whole genome shotgun (WGS) entry which is preliminary data.</text>
</comment>
<keyword evidence="1" id="KW-0812">Transmembrane</keyword>
<sequence length="78" mass="8861">MVDFTIHAGKHPKVDKDQKYLFLGLNVLNSGVRVEKSTFADIPVGITTNKKIMTDVMLLLAVVLYVKVMLHFLTKRKM</sequence>
<keyword evidence="1" id="KW-1133">Transmembrane helix</keyword>
<proteinExistence type="predicted"/>
<evidence type="ECO:0000313" key="4">
    <source>
        <dbReference type="Proteomes" id="UP000194800"/>
    </source>
</evidence>
<dbReference type="EMBL" id="NART01000004">
    <property type="protein sequence ID" value="OTQ11599.1"/>
    <property type="molecule type" value="Genomic_DNA"/>
</dbReference>
<accession>A0A242NF23</accession>
<reference evidence="4 5" key="1">
    <citation type="submission" date="2017-03" db="EMBL/GenBank/DDBJ databases">
        <title>Comparative genomics of honeybee gut symbionts reveal geographically distinct and subgroup specific antibiotic resistance.</title>
        <authorList>
            <person name="Ludvigsen J."/>
            <person name="Porcellato D."/>
            <person name="Labee-Lund T.M."/>
            <person name="Amdam G.V."/>
            <person name="Rudi K."/>
        </authorList>
    </citation>
    <scope>NUCLEOTIDE SEQUENCE [LARGE SCALE GENOMIC DNA]</scope>
    <source>
        <strain evidence="2 5">A-7-12</strain>
        <strain evidence="3 4">A-9-12</strain>
    </source>
</reference>
<name>A0A242NF23_9GAMM</name>
<dbReference type="OrthoDB" id="1419830at2"/>
<dbReference type="Proteomes" id="UP000194977">
    <property type="component" value="Unassembled WGS sequence"/>
</dbReference>
<evidence type="ECO:0000313" key="2">
    <source>
        <dbReference type="EMBL" id="OTP98441.1"/>
    </source>
</evidence>
<evidence type="ECO:0000256" key="1">
    <source>
        <dbReference type="SAM" id="Phobius"/>
    </source>
</evidence>
<dbReference type="EMBL" id="NARP01000031">
    <property type="protein sequence ID" value="OTP98441.1"/>
    <property type="molecule type" value="Genomic_DNA"/>
</dbReference>
<evidence type="ECO:0000313" key="3">
    <source>
        <dbReference type="EMBL" id="OTQ11599.1"/>
    </source>
</evidence>
<dbReference type="Proteomes" id="UP000194800">
    <property type="component" value="Unassembled WGS sequence"/>
</dbReference>
<dbReference type="AlphaFoldDB" id="A0A242NF23"/>
<dbReference type="RefSeq" id="WP_086301421.1">
    <property type="nucleotide sequence ID" value="NZ_CAMLEZ010000017.1"/>
</dbReference>
<feature type="transmembrane region" description="Helical" evidence="1">
    <location>
        <begin position="56"/>
        <end position="74"/>
    </location>
</feature>
<keyword evidence="1" id="KW-0472">Membrane</keyword>
<protein>
    <submittedName>
        <fullName evidence="2">Uncharacterized protein</fullName>
    </submittedName>
</protein>
<gene>
    <name evidence="3" type="ORF">B6C91_01815</name>
    <name evidence="2" type="ORF">B6D08_11110</name>
</gene>
<keyword evidence="4" id="KW-1185">Reference proteome</keyword>